<accession>A0A919LCD4</accession>
<evidence type="ECO:0000313" key="1">
    <source>
        <dbReference type="EMBL" id="GHI89418.1"/>
    </source>
</evidence>
<evidence type="ECO:0000313" key="2">
    <source>
        <dbReference type="Proteomes" id="UP000600026"/>
    </source>
</evidence>
<proteinExistence type="predicted"/>
<reference evidence="1" key="1">
    <citation type="submission" date="2020-09" db="EMBL/GenBank/DDBJ databases">
        <title>Whole genome shotgun sequence of Streptomyces xanthophaeus NBRC 12829.</title>
        <authorList>
            <person name="Komaki H."/>
            <person name="Tamura T."/>
        </authorList>
    </citation>
    <scope>NUCLEOTIDE SEQUENCE</scope>
    <source>
        <strain evidence="1">NBRC 12829</strain>
    </source>
</reference>
<dbReference type="EMBL" id="BNEE01000006">
    <property type="protein sequence ID" value="GHI89418.1"/>
    <property type="molecule type" value="Genomic_DNA"/>
</dbReference>
<dbReference type="Proteomes" id="UP000600026">
    <property type="component" value="Unassembled WGS sequence"/>
</dbReference>
<dbReference type="PROSITE" id="PS51257">
    <property type="entry name" value="PROKAR_LIPOPROTEIN"/>
    <property type="match status" value="1"/>
</dbReference>
<dbReference type="AlphaFoldDB" id="A0A919LCD4"/>
<comment type="caution">
    <text evidence="1">The sequence shown here is derived from an EMBL/GenBank/DDBJ whole genome shotgun (WGS) entry which is preliminary data.</text>
</comment>
<dbReference type="RefSeq" id="WP_031150208.1">
    <property type="nucleotide sequence ID" value="NZ_BNEE01000006.1"/>
</dbReference>
<sequence length="232" mass="24171">MNPGGGRRRPAGAALVLVVLVVTSTACSAGKPEVSASPSASPVYSADRICAGLFPGEGGKALERVLGSTQFKVRDEEDNPDVQAAAQQLEDAYRAGAAIRDMSHPRCEVAAQPGKPHVRRLIVDFVPLSRHIQMSEDFLGPDDKGVRVSAGVKHVSLGFDCVSSRAASTEEIPLRIGVQLTEQGTRKGDAVLAQDYRAITHGAALAVAEELGCVNDGGLPARAAGLPERDAG</sequence>
<organism evidence="1 2">
    <name type="scientific">Streptomyces xanthophaeus</name>
    <dbReference type="NCBI Taxonomy" id="67385"/>
    <lineage>
        <taxon>Bacteria</taxon>
        <taxon>Bacillati</taxon>
        <taxon>Actinomycetota</taxon>
        <taxon>Actinomycetes</taxon>
        <taxon>Kitasatosporales</taxon>
        <taxon>Streptomycetaceae</taxon>
        <taxon>Streptomyces</taxon>
    </lineage>
</organism>
<evidence type="ECO:0008006" key="3">
    <source>
        <dbReference type="Google" id="ProtNLM"/>
    </source>
</evidence>
<name>A0A919LCD4_9ACTN</name>
<protein>
    <recommendedName>
        <fullName evidence="3">Lipoprotein</fullName>
    </recommendedName>
</protein>
<gene>
    <name evidence="1" type="ORF">Sxan_67820</name>
</gene>
<dbReference type="OrthoDB" id="4219324at2"/>
<keyword evidence="2" id="KW-1185">Reference proteome</keyword>